<dbReference type="Proteomes" id="UP000032722">
    <property type="component" value="Chromosome"/>
</dbReference>
<dbReference type="GO" id="GO:0097367">
    <property type="term" value="F:carbohydrate derivative binding"/>
    <property type="evidence" value="ECO:0007669"/>
    <property type="project" value="InterPro"/>
</dbReference>
<protein>
    <recommendedName>
        <fullName evidence="3">Glucose-6-phosphate isomerase</fullName>
    </recommendedName>
</protein>
<dbReference type="GO" id="GO:1901135">
    <property type="term" value="P:carbohydrate derivative metabolic process"/>
    <property type="evidence" value="ECO:0007669"/>
    <property type="project" value="InterPro"/>
</dbReference>
<sequence length="420" mass="49261">MIKIKSKNLSFENEFFKEDKFKQSNSLIEKLQSLDFKGSEYLAFNDIALNFAVTGIDKIINFCNYLYDQKIEQLIILTTYEIRLSVEAALEFLYSKNDINKEHKIKLIFINEFESYESVNEKINHFFNNISKRKIRLLFIDNFNKNQKLRQISSFILNRLATIASDFLVKKYIYYIGKKSSYKIFENYNLPIQNVLIASEDTNNNYPLFSEVSLVLLATQGVNVAKLIQGYKNITDNLFKDQIYDKIAIDMSIYYSVITDLNSKSYCPDLNLFIGYDSNLTKSVKLAAHLFNKSTLSKNLYNDAVTLSEQLPILGQSIISGENNKSIIYFRFKEKKYNYQLSSIVNDFEFPIKYERFTIEEINEQSFNVFNNYLTSFNDLVQTIELEIDINDEVNLGEFFGLLYWCKILYCIQQDIDPFK</sequence>
<dbReference type="AlphaFoldDB" id="A0A0D5ZIG1"/>
<dbReference type="SUPFAM" id="SSF53697">
    <property type="entry name" value="SIS domain"/>
    <property type="match status" value="1"/>
</dbReference>
<name>A0A0D5ZIG1_9BACT</name>
<dbReference type="Gene3D" id="3.40.50.10490">
    <property type="entry name" value="Glucose-6-phosphate isomerase like protein, domain 1"/>
    <property type="match status" value="2"/>
</dbReference>
<evidence type="ECO:0000313" key="1">
    <source>
        <dbReference type="EMBL" id="AKA49723.1"/>
    </source>
</evidence>
<dbReference type="PATRIC" id="fig|29556.3.peg.54"/>
<accession>A0A0D5ZIG1</accession>
<dbReference type="InterPro" id="IPR046348">
    <property type="entry name" value="SIS_dom_sf"/>
</dbReference>
<organism evidence="2">
    <name type="scientific">Mycoplasmopsis gallinacea</name>
    <dbReference type="NCBI Taxonomy" id="29556"/>
    <lineage>
        <taxon>Bacteria</taxon>
        <taxon>Bacillati</taxon>
        <taxon>Mycoplasmatota</taxon>
        <taxon>Mycoplasmoidales</taxon>
        <taxon>Metamycoplasmataceae</taxon>
        <taxon>Mycoplasmopsis</taxon>
    </lineage>
</organism>
<reference evidence="1 2" key="1">
    <citation type="journal article" date="2015" name="Genome Announc.">
        <title>Complete Genome Sequence of Mycoplasma meleagridis, a Possible Emerging Pathogen in Chickens.</title>
        <authorList>
            <person name="Abolnik C."/>
        </authorList>
    </citation>
    <scope>NUCLEOTIDE SEQUENCE [LARGE SCALE GENOMIC DNA]</scope>
    <source>
        <strain evidence="1 2">B2096 8B</strain>
    </source>
</reference>
<dbReference type="HOGENOM" id="CLU_651838_0_0_14"/>
<dbReference type="EMBL" id="CP011021">
    <property type="protein sequence ID" value="AKA49723.1"/>
    <property type="molecule type" value="Genomic_DNA"/>
</dbReference>
<evidence type="ECO:0000313" key="2">
    <source>
        <dbReference type="Proteomes" id="UP000032722"/>
    </source>
</evidence>
<gene>
    <name evidence="1" type="ORF">VO56_00260</name>
</gene>
<proteinExistence type="predicted"/>
<evidence type="ECO:0008006" key="3">
    <source>
        <dbReference type="Google" id="ProtNLM"/>
    </source>
</evidence>
<dbReference type="KEGG" id="mgb:VO56_00260"/>